<gene>
    <name evidence="5" type="ORF">ASCRUDRAFT_28572</name>
</gene>
<evidence type="ECO:0000259" key="2">
    <source>
        <dbReference type="Pfam" id="PF14222"/>
    </source>
</evidence>
<name>A0A1D2VCR1_9ASCO</name>
<dbReference type="RefSeq" id="XP_020045733.1">
    <property type="nucleotide sequence ID" value="XM_020190056.1"/>
</dbReference>
<feature type="domain" description="Cell morphogenesis protein C-terminal" evidence="3">
    <location>
        <begin position="1919"/>
        <end position="2169"/>
    </location>
</feature>
<feature type="domain" description="Cell morphogenesis protein N-terminal" evidence="2">
    <location>
        <begin position="210"/>
        <end position="855"/>
    </location>
</feature>
<feature type="domain" description="Cell morphogenesis central region" evidence="4">
    <location>
        <begin position="1406"/>
        <end position="1652"/>
    </location>
</feature>
<dbReference type="GO" id="GO:0000131">
    <property type="term" value="C:incipient cellular bud site"/>
    <property type="evidence" value="ECO:0007669"/>
    <property type="project" value="EnsemblFungi"/>
</dbReference>
<dbReference type="InterPro" id="IPR039867">
    <property type="entry name" value="Furry/Tao3/Mor2"/>
</dbReference>
<dbReference type="STRING" id="1344418.A0A1D2VCR1"/>
<evidence type="ECO:0000256" key="1">
    <source>
        <dbReference type="SAM" id="MobiDB-lite"/>
    </source>
</evidence>
<organism evidence="5 6">
    <name type="scientific">Ascoidea rubescens DSM 1968</name>
    <dbReference type="NCBI Taxonomy" id="1344418"/>
    <lineage>
        <taxon>Eukaryota</taxon>
        <taxon>Fungi</taxon>
        <taxon>Dikarya</taxon>
        <taxon>Ascomycota</taxon>
        <taxon>Saccharomycotina</taxon>
        <taxon>Saccharomycetes</taxon>
        <taxon>Ascoideaceae</taxon>
        <taxon>Ascoidea</taxon>
    </lineage>
</organism>
<dbReference type="GO" id="GO:0005933">
    <property type="term" value="C:cellular bud"/>
    <property type="evidence" value="ECO:0007669"/>
    <property type="project" value="EnsemblFungi"/>
</dbReference>
<evidence type="ECO:0000313" key="6">
    <source>
        <dbReference type="Proteomes" id="UP000095038"/>
    </source>
</evidence>
<evidence type="ECO:0000313" key="5">
    <source>
        <dbReference type="EMBL" id="ODV59426.1"/>
    </source>
</evidence>
<dbReference type="PANTHER" id="PTHR12295">
    <property type="entry name" value="FURRY-RELATED"/>
    <property type="match status" value="1"/>
</dbReference>
<dbReference type="InterPro" id="IPR025614">
    <property type="entry name" value="Cell_morpho_N"/>
</dbReference>
<reference evidence="6" key="1">
    <citation type="submission" date="2016-05" db="EMBL/GenBank/DDBJ databases">
        <title>Comparative genomics of biotechnologically important yeasts.</title>
        <authorList>
            <consortium name="DOE Joint Genome Institute"/>
            <person name="Riley R."/>
            <person name="Haridas S."/>
            <person name="Wolfe K.H."/>
            <person name="Lopes M.R."/>
            <person name="Hittinger C.T."/>
            <person name="Goker M."/>
            <person name="Salamov A."/>
            <person name="Wisecaver J."/>
            <person name="Long T.M."/>
            <person name="Aerts A.L."/>
            <person name="Barry K."/>
            <person name="Choi C."/>
            <person name="Clum A."/>
            <person name="Coughlan A.Y."/>
            <person name="Deshpande S."/>
            <person name="Douglass A.P."/>
            <person name="Hanson S.J."/>
            <person name="Klenk H.-P."/>
            <person name="Labutti K."/>
            <person name="Lapidus A."/>
            <person name="Lindquist E."/>
            <person name="Lipzen A."/>
            <person name="Meier-Kolthoff J.P."/>
            <person name="Ohm R.A."/>
            <person name="Otillar R.P."/>
            <person name="Pangilinan J."/>
            <person name="Peng Y."/>
            <person name="Rokas A."/>
            <person name="Rosa C.A."/>
            <person name="Scheuner C."/>
            <person name="Sibirny A.A."/>
            <person name="Slot J.C."/>
            <person name="Stielow J.B."/>
            <person name="Sun H."/>
            <person name="Kurtzman C.P."/>
            <person name="Blackwell M."/>
            <person name="Grigoriev I.V."/>
            <person name="Jeffries T.W."/>
        </authorList>
    </citation>
    <scope>NUCLEOTIDE SEQUENCE [LARGE SCALE GENOMIC DNA]</scope>
    <source>
        <strain evidence="6">DSM 1968</strain>
    </source>
</reference>
<dbReference type="GO" id="GO:0007118">
    <property type="term" value="P:budding cell apical bud growth"/>
    <property type="evidence" value="ECO:0007669"/>
    <property type="project" value="EnsemblFungi"/>
</dbReference>
<dbReference type="OrthoDB" id="6287725at2759"/>
<dbReference type="GO" id="GO:0043332">
    <property type="term" value="C:mating projection tip"/>
    <property type="evidence" value="ECO:0007669"/>
    <property type="project" value="EnsemblFungi"/>
</dbReference>
<feature type="compositionally biased region" description="Polar residues" evidence="1">
    <location>
        <begin position="118"/>
        <end position="127"/>
    </location>
</feature>
<dbReference type="InterPro" id="IPR025481">
    <property type="entry name" value="Cell_Morphogen_C"/>
</dbReference>
<feature type="compositionally biased region" description="Low complexity" evidence="1">
    <location>
        <begin position="128"/>
        <end position="152"/>
    </location>
</feature>
<dbReference type="EMBL" id="KV454486">
    <property type="protein sequence ID" value="ODV59426.1"/>
    <property type="molecule type" value="Genomic_DNA"/>
</dbReference>
<dbReference type="Pfam" id="PF14222">
    <property type="entry name" value="MOR2-PAG1_N"/>
    <property type="match status" value="1"/>
</dbReference>
<protein>
    <submittedName>
        <fullName evidence="5">Uncharacterized protein</fullName>
    </submittedName>
</protein>
<dbReference type="GeneID" id="30963692"/>
<dbReference type="Proteomes" id="UP000095038">
    <property type="component" value="Unassembled WGS sequence"/>
</dbReference>
<feature type="region of interest" description="Disordered" evidence="1">
    <location>
        <begin position="118"/>
        <end position="163"/>
    </location>
</feature>
<accession>A0A1D2VCR1</accession>
<dbReference type="GO" id="GO:0005938">
    <property type="term" value="C:cell cortex"/>
    <property type="evidence" value="ECO:0007669"/>
    <property type="project" value="TreeGrafter"/>
</dbReference>
<feature type="non-terminal residue" evidence="5">
    <location>
        <position position="1"/>
    </location>
</feature>
<dbReference type="InterPro" id="IPR016024">
    <property type="entry name" value="ARM-type_fold"/>
</dbReference>
<dbReference type="FunCoup" id="A0A1D2VCR1">
    <property type="interactions" value="666"/>
</dbReference>
<dbReference type="InterPro" id="IPR029473">
    <property type="entry name" value="MOR2-PAG1_mid"/>
</dbReference>
<feature type="compositionally biased region" description="Basic residues" evidence="1">
    <location>
        <begin position="153"/>
        <end position="163"/>
    </location>
</feature>
<feature type="non-terminal residue" evidence="5">
    <location>
        <position position="2370"/>
    </location>
</feature>
<feature type="domain" description="Cell morphogenesis central region" evidence="4">
    <location>
        <begin position="1715"/>
        <end position="1892"/>
    </location>
</feature>
<dbReference type="InParanoid" id="A0A1D2VCR1"/>
<evidence type="ECO:0000259" key="4">
    <source>
        <dbReference type="Pfam" id="PF14228"/>
    </source>
</evidence>
<proteinExistence type="predicted"/>
<sequence length="2370" mass="271785">IRREMATEMKKPSLLVLHILFTYFVRLAEKKLNSVSDFSNNTTTNNNNNNKFLNVLLEGRDLRFDKVIRSLGYFARQEPKRVLESVMYWKRSKEDEVQISAKVLEDLHTKLESVARKQNFSTPNEFPSTSNTSIKDNNNNTNLSTFSKLSRSNSKKLSKLSRKSLNHSRSTSFLSQSSNEIQSYDQSLSKLYHYYHREILTTKQILKNLEKKLVISNYILYRVMVEVVKQIPLSNSNNFDEDFEFNGLEENIYTELKSSSPIGPHTNPIKIANVNLLAIILGKISERRFSKVSDRFIANLENVSSFVADEEFENHIVLLIHGMKYLKLKSYPIKDFEDAAGFLSSVATFFERARNSGIILAYSEVLNQLILPLANVLTSETDDSSWKTAVTQMFFKGIYLLGPDKTINYNNNFSLSYPSVGINKFHQVKVWILYFNLVCTCLSLAPLEIFDRFWFMLISDNLGQLRKKTFSTLNFKNLSNYENLLYLKLCMVKNLSKLLWTYIFRSSQSLNQTTSKLSGIFDNLFFYTANPGEPPTGIKSTTVPANGKKMQWVIYDPKLINALVEMFRVVGSSYMSYVLEDVFIPLIKQSFNGYSLESLLQEKLIIILKAYVLMLNDTYNNAKPTFPSDMNYFLLDYSEDEENLNPNSMVYDIFGSKKIVNVEQDSTNRDLHEELSQYFAQLFILLDQQLGNEIIPDGEFEDQRDFINSSIISPLSAFSSFHFGGDSYANQLNKCLNLKLYENLINALPFWYIYANSNLMTLSLKKLFEILIKNCINKNLNIVKASVNVLNKSSSPKLSLSYFLMSTFTKIVFNFEYSNTLFSNSPNLNLNHLIFTSRSFQRLLKLYVELLNTWLGALSAVSKPKSVSKKPGGADYILNGNYKFNSSDKNNEVEKKSEDDKSADELEWKNIITLIEEVEGNGLFFLCSRNTQIRRLGLQILRLAPNFDQAIYEKTKGLKEPTEKKLIHVRSSSKFVADFGARLINVLHKINFFELIGPLYKELSMAEIKKLATLKTIPSDQTLERLAEADNGIELSLFFRVFPKVLNICFKKCPIAIALCRSIVCGRLVRLQEYVVKISQSSDSLGSSSSKHSLLLQNPKPEIVIQQWKMFLIVACCSLTSTSEQTVVLKSIEYQGHSRKKSQQTSGYQFQTITSAKSIFKMVISLLNTNQTMVRDSIIYGLSCVNINIYKVLIQTISPLRTSWEYEMQRKVINDADSRLKIEVSHVLASTSKFILDEKVYLDEWILRELVTFIKTLINFLLIEKVQESYEYQKLRRYFCVLLENFYLGLKKSEKYEDLLSFEARVSCFQFLEEWCGYGRNSLIADERYKKMMATVKTDTIKLSATLQLEQSSLQFASLSCMATLCSGPITEKIGDFNASPVMSFDVKGLLIWIKSLFSSKSFPSKKERKAERDLIHALGRRALRNLLMNDNKGEILETVIKECYNYHESPMPFENYFFTIAETIISNKDYKYKSYEVLFLALFAIGSSNYEVRRKAGHLLKTVEKRVYNTEFAKTQMKFICSKSIVLYKRAMFNLASLYSVNFPEDKYYIISLLCYYFQKVGSPERKDILSLLLSWVPTVALKIEDDDLIKDLSTLMVLNNLFEITIKFSDTMYTEVDALWSALANVTPSDNIRVILAYVISESLKRRNSTFVEYARQIVVSVSSLANNAVIEKLVSFIEPKTMIPPAPEINSPIINNSYPYFYTLSNYKDKEIFSLGQISLIFLVDVFSSDSDMMKKKIPLLLHICFVLLDHYLILVQNQAKAMLANIVHELGHGHPDTDDLIELLMRNDHSNKNLWIYDDLNNPNGAETPQNMDSLIKRVLNIFSPAVPNLQEEWSKIALKWATTCAVRHMACRSFQVFRSLFLVLDQPMLRELLHRLSNTISDTIPDIINFALQIFITLNTIVEKIDPDELIVFPQLFWAIVACLTTINEQEFEEGLSILNNFLAKIDLDSEDSIDCLIRTFPENWEGKFSGLQQLVTVGLRSSNTWNLSLKLFDRLNEFIPSEIIGGKSRLLLAVLINIPRFMHAYQENDYPNDVIHASDVLSKMANSDDKPALARIFISFSKKRFRTKMDFVNQTISLIRQYYFPEFQAQALVFLMGFLLNKVKYIKMETMIFLKELVPYVDLTSPDFIGAGADLISPLLRLLMTEYSDEAFKVLEKFSSISGNEFDKEILKSILGTKNVKEYERAVTLFGIPEESGWSIPMPEIAASTTRTNVLIVSTKCVDDDYDDATENENQAENIMFHEDYNNANLNNLEPTTTDNVSVGLGDYNDGSSLTGMWVTLNYFDTVFTRDIPEPGPLPELPELPEDDFYNSAGTNEIEEMNINQYEALDPMSYHNYSNSTDTAKISSIVNRSLARTDSNTSFR</sequence>
<dbReference type="Pfam" id="PF14225">
    <property type="entry name" value="MOR2-PAG1_C"/>
    <property type="match status" value="1"/>
</dbReference>
<keyword evidence="6" id="KW-1185">Reference proteome</keyword>
<dbReference type="PANTHER" id="PTHR12295:SF30">
    <property type="entry name" value="PROTEIN FURRY"/>
    <property type="match status" value="1"/>
</dbReference>
<dbReference type="GO" id="GO:0000902">
    <property type="term" value="P:cell morphogenesis"/>
    <property type="evidence" value="ECO:0007669"/>
    <property type="project" value="EnsemblFungi"/>
</dbReference>
<dbReference type="Pfam" id="PF14228">
    <property type="entry name" value="MOR2-PAG1_mid"/>
    <property type="match status" value="2"/>
</dbReference>
<evidence type="ECO:0000259" key="3">
    <source>
        <dbReference type="Pfam" id="PF14225"/>
    </source>
</evidence>
<dbReference type="SUPFAM" id="SSF48371">
    <property type="entry name" value="ARM repeat"/>
    <property type="match status" value="1"/>
</dbReference>